<protein>
    <submittedName>
        <fullName evidence="1">Uncharacterized protein</fullName>
    </submittedName>
</protein>
<accession>A0A0D5YSE1</accession>
<dbReference type="KEGG" id="mlt:VC82_1588"/>
<evidence type="ECO:0000313" key="1">
    <source>
        <dbReference type="EMBL" id="AKA35207.1"/>
    </source>
</evidence>
<dbReference type="OrthoDB" id="978748at2"/>
<evidence type="ECO:0000313" key="2">
    <source>
        <dbReference type="Proteomes" id="UP000032726"/>
    </source>
</evidence>
<dbReference type="RefSeq" id="WP_045801884.1">
    <property type="nucleotide sequence ID" value="NZ_CP011071.1"/>
</dbReference>
<proteinExistence type="predicted"/>
<dbReference type="STRING" id="516051.VC82_1588"/>
<reference evidence="1 2" key="1">
    <citation type="submission" date="2015-03" db="EMBL/GenBank/DDBJ databases">
        <title>Complete genome sequence of Muricauda lutaonensis CC-HSB-11T, isolated from a coastal hot spring.</title>
        <authorList>
            <person name="Kim K.M."/>
        </authorList>
    </citation>
    <scope>NUCLEOTIDE SEQUENCE [LARGE SCALE GENOMIC DNA]</scope>
    <source>
        <strain evidence="1 2">CC-HSB-11</strain>
    </source>
</reference>
<keyword evidence="2" id="KW-1185">Reference proteome</keyword>
<dbReference type="EMBL" id="CP011071">
    <property type="protein sequence ID" value="AKA35207.1"/>
    <property type="molecule type" value="Genomic_DNA"/>
</dbReference>
<dbReference type="AlphaFoldDB" id="A0A0D5YSE1"/>
<dbReference type="Proteomes" id="UP000032726">
    <property type="component" value="Chromosome"/>
</dbReference>
<dbReference type="HOGENOM" id="CLU_1666908_0_0_10"/>
<dbReference type="PATRIC" id="fig|516051.4.peg.1637"/>
<organism evidence="1 2">
    <name type="scientific">Flagellimonas lutaonensis</name>
    <dbReference type="NCBI Taxonomy" id="516051"/>
    <lineage>
        <taxon>Bacteria</taxon>
        <taxon>Pseudomonadati</taxon>
        <taxon>Bacteroidota</taxon>
        <taxon>Flavobacteriia</taxon>
        <taxon>Flavobacteriales</taxon>
        <taxon>Flavobacteriaceae</taxon>
        <taxon>Flagellimonas</taxon>
    </lineage>
</organism>
<sequence length="158" mass="18811">MKPATISQLKKELLHRNPEELLQLCLRLARFKLENKELLTYLLFESDDEQGYVERVKSQLDEQFADINATNYYYIKKSIRKILRGLKKYIRYSGNKETEVELLLYFCRKLDEFHPSIHKNRTLGNLYQRQLEALTKKIGALHEDLQFDYGSALKKLTH</sequence>
<gene>
    <name evidence="1" type="ORF">VC82_1588</name>
</gene>
<name>A0A0D5YSE1_9FLAO</name>